<keyword evidence="9" id="KW-1185">Reference proteome</keyword>
<sequence>MFKRFLAVFKARNYEFFRDRSALGWNIMFPILLLVGFAFIFSGDGKSLYKIGILGEKPVNAFTQLQHVEFVAYQQVDVAEQKLRQHKLDLLVDFNAARYWVNDSSANGYMAEKLLLASETKLVKQVITGKEIRYLDWVVPGILGMNMMFSCLFGIGYVIVRYRKNSVLKRLHATPLKPIEFLTAQICSRLFIILLLSSVIFIGCNVMFDFYMVGIYFDLFIITLLGAFSLIALGLLVAARSESEEFTGGMLNLTSWPMMMLSGVWFSLEGSPGFIQTIAQFFPLTHLLEGARQIMLEGASLWQIKQQVLALFVMSVVFLVLGAWLFRWQGQAR</sequence>
<keyword evidence="6" id="KW-1003">Cell membrane</keyword>
<dbReference type="PANTHER" id="PTHR43027">
    <property type="entry name" value="DOXORUBICIN RESISTANCE ABC TRANSPORTER PERMEASE PROTEIN DRRC-RELATED"/>
    <property type="match status" value="1"/>
</dbReference>
<comment type="similarity">
    <text evidence="2 6">Belongs to the ABC-2 integral membrane protein family.</text>
</comment>
<dbReference type="InterPro" id="IPR052902">
    <property type="entry name" value="ABC-2_transporter"/>
</dbReference>
<feature type="transmembrane region" description="Helical" evidence="6">
    <location>
        <begin position="181"/>
        <end position="208"/>
    </location>
</feature>
<dbReference type="eggNOG" id="COG0842">
    <property type="taxonomic scope" value="Bacteria"/>
</dbReference>
<feature type="transmembrane region" description="Helical" evidence="6">
    <location>
        <begin position="308"/>
        <end position="326"/>
    </location>
</feature>
<feature type="transmembrane region" description="Helical" evidence="6">
    <location>
        <begin position="21"/>
        <end position="41"/>
    </location>
</feature>
<reference evidence="8 9" key="1">
    <citation type="submission" date="2006-02" db="EMBL/GenBank/DDBJ databases">
        <authorList>
            <person name="Moran M.A."/>
            <person name="Kjelleberg S."/>
            <person name="Egan S."/>
            <person name="Saunders N."/>
            <person name="Thomas T."/>
            <person name="Ferriera S."/>
            <person name="Johnson J."/>
            <person name="Kravitz S."/>
            <person name="Halpern A."/>
            <person name="Remington K."/>
            <person name="Beeson K."/>
            <person name="Tran B."/>
            <person name="Rogers Y.-H."/>
            <person name="Friedman R."/>
            <person name="Venter J.C."/>
        </authorList>
    </citation>
    <scope>NUCLEOTIDE SEQUENCE [LARGE SCALE GENOMIC DNA]</scope>
    <source>
        <strain evidence="8 9">D2</strain>
    </source>
</reference>
<keyword evidence="3 6" id="KW-0812">Transmembrane</keyword>
<feature type="transmembrane region" description="Helical" evidence="6">
    <location>
        <begin position="214"/>
        <end position="238"/>
    </location>
</feature>
<dbReference type="InterPro" id="IPR000412">
    <property type="entry name" value="ABC_2_transport"/>
</dbReference>
<protein>
    <recommendedName>
        <fullName evidence="6">Transport permease protein</fullName>
    </recommendedName>
</protein>
<name>A4C943_9GAMM</name>
<evidence type="ECO:0000256" key="1">
    <source>
        <dbReference type="ARBA" id="ARBA00004141"/>
    </source>
</evidence>
<evidence type="ECO:0000256" key="6">
    <source>
        <dbReference type="RuleBase" id="RU361157"/>
    </source>
</evidence>
<feature type="domain" description="ABC transmembrane type-2" evidence="7">
    <location>
        <begin position="103"/>
        <end position="329"/>
    </location>
</feature>
<accession>A4C943</accession>
<evidence type="ECO:0000259" key="7">
    <source>
        <dbReference type="PROSITE" id="PS51012"/>
    </source>
</evidence>
<evidence type="ECO:0000256" key="3">
    <source>
        <dbReference type="ARBA" id="ARBA00022692"/>
    </source>
</evidence>
<dbReference type="PROSITE" id="PS51012">
    <property type="entry name" value="ABC_TM2"/>
    <property type="match status" value="1"/>
</dbReference>
<feature type="transmembrane region" description="Helical" evidence="6">
    <location>
        <begin position="250"/>
        <end position="268"/>
    </location>
</feature>
<dbReference type="RefSeq" id="WP_009838369.1">
    <property type="nucleotide sequence ID" value="NZ_AAOH01000003.1"/>
</dbReference>
<dbReference type="EMBL" id="AAOH01000003">
    <property type="protein sequence ID" value="EAR29108.1"/>
    <property type="molecule type" value="Genomic_DNA"/>
</dbReference>
<comment type="subcellular location">
    <subcellularLocation>
        <location evidence="6">Cell inner membrane</location>
        <topology evidence="6">Multi-pass membrane protein</topology>
    </subcellularLocation>
    <subcellularLocation>
        <location evidence="1">Membrane</location>
        <topology evidence="1">Multi-pass membrane protein</topology>
    </subcellularLocation>
</comment>
<evidence type="ECO:0000256" key="5">
    <source>
        <dbReference type="ARBA" id="ARBA00023136"/>
    </source>
</evidence>
<dbReference type="Pfam" id="PF12698">
    <property type="entry name" value="ABC2_membrane_3"/>
    <property type="match status" value="1"/>
</dbReference>
<dbReference type="PRINTS" id="PR00164">
    <property type="entry name" value="ABC2TRNSPORT"/>
</dbReference>
<dbReference type="HOGENOM" id="CLU_039483_0_0_6"/>
<feature type="transmembrane region" description="Helical" evidence="6">
    <location>
        <begin position="137"/>
        <end position="160"/>
    </location>
</feature>
<dbReference type="OrthoDB" id="8988363at2"/>
<dbReference type="GO" id="GO:0043190">
    <property type="term" value="C:ATP-binding cassette (ABC) transporter complex"/>
    <property type="evidence" value="ECO:0007669"/>
    <property type="project" value="InterPro"/>
</dbReference>
<dbReference type="InterPro" id="IPR047817">
    <property type="entry name" value="ABC2_TM_bact-type"/>
</dbReference>
<dbReference type="GO" id="GO:0140359">
    <property type="term" value="F:ABC-type transporter activity"/>
    <property type="evidence" value="ECO:0007669"/>
    <property type="project" value="InterPro"/>
</dbReference>
<evidence type="ECO:0000256" key="4">
    <source>
        <dbReference type="ARBA" id="ARBA00022989"/>
    </source>
</evidence>
<dbReference type="InterPro" id="IPR013525">
    <property type="entry name" value="ABC2_TM"/>
</dbReference>
<keyword evidence="5 6" id="KW-0472">Membrane</keyword>
<dbReference type="AlphaFoldDB" id="A4C943"/>
<dbReference type="PANTHER" id="PTHR43027:SF2">
    <property type="entry name" value="TRANSPORT PERMEASE PROTEIN"/>
    <property type="match status" value="1"/>
</dbReference>
<comment type="caution">
    <text evidence="8">The sequence shown here is derived from an EMBL/GenBank/DDBJ whole genome shotgun (WGS) entry which is preliminary data.</text>
</comment>
<evidence type="ECO:0000313" key="8">
    <source>
        <dbReference type="EMBL" id="EAR29108.1"/>
    </source>
</evidence>
<organism evidence="8 9">
    <name type="scientific">Pseudoalteromonas tunicata D2</name>
    <dbReference type="NCBI Taxonomy" id="87626"/>
    <lineage>
        <taxon>Bacteria</taxon>
        <taxon>Pseudomonadati</taxon>
        <taxon>Pseudomonadota</taxon>
        <taxon>Gammaproteobacteria</taxon>
        <taxon>Alteromonadales</taxon>
        <taxon>Pseudoalteromonadaceae</taxon>
        <taxon>Pseudoalteromonas</taxon>
    </lineage>
</organism>
<dbReference type="STRING" id="87626.PTD2_08689"/>
<keyword evidence="4 6" id="KW-1133">Transmembrane helix</keyword>
<gene>
    <name evidence="8" type="ORF">PTD2_08689</name>
</gene>
<proteinExistence type="inferred from homology"/>
<evidence type="ECO:0000256" key="2">
    <source>
        <dbReference type="ARBA" id="ARBA00007783"/>
    </source>
</evidence>
<dbReference type="Proteomes" id="UP000006201">
    <property type="component" value="Unassembled WGS sequence"/>
</dbReference>
<keyword evidence="6" id="KW-0813">Transport</keyword>
<evidence type="ECO:0000313" key="9">
    <source>
        <dbReference type="Proteomes" id="UP000006201"/>
    </source>
</evidence>